<accession>A0ABD5U8D4</accession>
<dbReference type="Proteomes" id="UP001596406">
    <property type="component" value="Unassembled WGS sequence"/>
</dbReference>
<dbReference type="RefSeq" id="WP_304446716.1">
    <property type="nucleotide sequence ID" value="NZ_JARRAH010000001.1"/>
</dbReference>
<evidence type="ECO:0000313" key="3">
    <source>
        <dbReference type="Proteomes" id="UP001596406"/>
    </source>
</evidence>
<evidence type="ECO:0000259" key="1">
    <source>
        <dbReference type="Pfam" id="PF18545"/>
    </source>
</evidence>
<dbReference type="AlphaFoldDB" id="A0ABD5U8D4"/>
<protein>
    <submittedName>
        <fullName evidence="2">HalOD1 output domain-containing protein</fullName>
    </submittedName>
</protein>
<dbReference type="Pfam" id="PF18545">
    <property type="entry name" value="HalOD1"/>
    <property type="match status" value="1"/>
</dbReference>
<reference evidence="2 3" key="1">
    <citation type="journal article" date="2019" name="Int. J. Syst. Evol. Microbiol.">
        <title>The Global Catalogue of Microorganisms (GCM) 10K type strain sequencing project: providing services to taxonomists for standard genome sequencing and annotation.</title>
        <authorList>
            <consortium name="The Broad Institute Genomics Platform"/>
            <consortium name="The Broad Institute Genome Sequencing Center for Infectious Disease"/>
            <person name="Wu L."/>
            <person name="Ma J."/>
        </authorList>
    </citation>
    <scope>NUCLEOTIDE SEQUENCE [LARGE SCALE GENOMIC DNA]</scope>
    <source>
        <strain evidence="2 3">PSRA2</strain>
    </source>
</reference>
<dbReference type="EMBL" id="JBHSXM010000001">
    <property type="protein sequence ID" value="MFC6835007.1"/>
    <property type="molecule type" value="Genomic_DNA"/>
</dbReference>
<keyword evidence="3" id="KW-1185">Reference proteome</keyword>
<sequence>MFDSTTSVVEAVAKELAVDPTSLPPLYETVDPDALDSLATTGITVRFTHAGCDVHIEDGIVTTETRAGSYTERGVSATD</sequence>
<name>A0ABD5U8D4_9EURY</name>
<gene>
    <name evidence="2" type="ORF">ACFQHK_00625</name>
</gene>
<dbReference type="InterPro" id="IPR040624">
    <property type="entry name" value="HalOD1"/>
</dbReference>
<comment type="caution">
    <text evidence="2">The sequence shown here is derived from an EMBL/GenBank/DDBJ whole genome shotgun (WGS) entry which is preliminary data.</text>
</comment>
<feature type="domain" description="Halobacterial output" evidence="1">
    <location>
        <begin position="5"/>
        <end position="59"/>
    </location>
</feature>
<evidence type="ECO:0000313" key="2">
    <source>
        <dbReference type="EMBL" id="MFC6835007.1"/>
    </source>
</evidence>
<proteinExistence type="predicted"/>
<organism evidence="2 3">
    <name type="scientific">Halomarina ordinaria</name>
    <dbReference type="NCBI Taxonomy" id="3033939"/>
    <lineage>
        <taxon>Archaea</taxon>
        <taxon>Methanobacteriati</taxon>
        <taxon>Methanobacteriota</taxon>
        <taxon>Stenosarchaea group</taxon>
        <taxon>Halobacteria</taxon>
        <taxon>Halobacteriales</taxon>
        <taxon>Natronomonadaceae</taxon>
        <taxon>Halomarina</taxon>
    </lineage>
</organism>